<reference evidence="11" key="1">
    <citation type="journal article" date="2019" name="Int. J. Syst. Evol. Microbiol.">
        <title>The Global Catalogue of Microorganisms (GCM) 10K type strain sequencing project: providing services to taxonomists for standard genome sequencing and annotation.</title>
        <authorList>
            <consortium name="The Broad Institute Genomics Platform"/>
            <consortium name="The Broad Institute Genome Sequencing Center for Infectious Disease"/>
            <person name="Wu L."/>
            <person name="Ma J."/>
        </authorList>
    </citation>
    <scope>NUCLEOTIDE SEQUENCE [LARGE SCALE GENOMIC DNA]</scope>
    <source>
        <strain evidence="11">JCM 4505</strain>
    </source>
</reference>
<dbReference type="PANTHER" id="PTHR23513">
    <property type="entry name" value="INTEGRAL MEMBRANE EFFLUX PROTEIN-RELATED"/>
    <property type="match status" value="1"/>
</dbReference>
<feature type="transmembrane region" description="Helical" evidence="7">
    <location>
        <begin position="79"/>
        <end position="103"/>
    </location>
</feature>
<gene>
    <name evidence="10" type="ORF">GCM10010302_52720</name>
</gene>
<keyword evidence="11" id="KW-1185">Reference proteome</keyword>
<feature type="transmembrane region" description="Helical" evidence="7">
    <location>
        <begin position="252"/>
        <end position="270"/>
    </location>
</feature>
<evidence type="ECO:0000256" key="6">
    <source>
        <dbReference type="ARBA" id="ARBA00023136"/>
    </source>
</evidence>
<keyword evidence="3" id="KW-1003">Cell membrane</keyword>
<dbReference type="InterPro" id="IPR036259">
    <property type="entry name" value="MFS_trans_sf"/>
</dbReference>
<feature type="transmembrane region" description="Helical" evidence="7">
    <location>
        <begin position="346"/>
        <end position="366"/>
    </location>
</feature>
<keyword evidence="4 7" id="KW-0812">Transmembrane</keyword>
<feature type="transmembrane region" description="Helical" evidence="7">
    <location>
        <begin position="307"/>
        <end position="325"/>
    </location>
</feature>
<evidence type="ECO:0000256" key="8">
    <source>
        <dbReference type="SAM" id="SignalP"/>
    </source>
</evidence>
<keyword evidence="5 7" id="KW-1133">Transmembrane helix</keyword>
<dbReference type="Proteomes" id="UP001501867">
    <property type="component" value="Unassembled WGS sequence"/>
</dbReference>
<keyword evidence="8" id="KW-0732">Signal</keyword>
<dbReference type="Gene3D" id="1.20.1250.20">
    <property type="entry name" value="MFS general substrate transporter like domains"/>
    <property type="match status" value="1"/>
</dbReference>
<evidence type="ECO:0000256" key="4">
    <source>
        <dbReference type="ARBA" id="ARBA00022692"/>
    </source>
</evidence>
<feature type="signal peptide" evidence="8">
    <location>
        <begin position="1"/>
        <end position="21"/>
    </location>
</feature>
<evidence type="ECO:0000259" key="9">
    <source>
        <dbReference type="PROSITE" id="PS50850"/>
    </source>
</evidence>
<evidence type="ECO:0000256" key="5">
    <source>
        <dbReference type="ARBA" id="ARBA00022989"/>
    </source>
</evidence>
<feature type="transmembrane region" description="Helical" evidence="7">
    <location>
        <begin position="152"/>
        <end position="179"/>
    </location>
</feature>
<sequence length="416" mass="42253">MFRKLWAATAASNLSDGVSLAAAPLLAATITRDPALIAGITVAQRAPWLVLAFVSGALADRLDRRKVAQSANWIRAAAFAALTAAVLSGALSMPLLYVVFFAIGTAETLYDSVSAAWVPMLVGPEELTRANSRLQTTWVVCNEFAGPPIGGFLFAAAASAPFLLGTAGYLAAVALLALIPPAARRQDEPEGGPLTVRNVREDIVTGARWYWSSPVLRALSLVAAAGNAAVAASYGLLVLLAQDELGVSDEGYGVMLAASAVGAVLGGMTAGRVGGRFRPGTLILVTNLLSAAATAGLGLAVSPAVTVALMALDGFVVLVVSVHMVTLRQQIVPNELMGRVTSVYRVVAVGSFAVGGIAGGAVARAFGVQASFYAAGAAIAVAALAVLPVLSNARLAEVKRRAEAAAGPAEEAAPVS</sequence>
<keyword evidence="2" id="KW-0813">Transport</keyword>
<feature type="transmembrane region" description="Helical" evidence="7">
    <location>
        <begin position="37"/>
        <end position="58"/>
    </location>
</feature>
<dbReference type="PROSITE" id="PS50850">
    <property type="entry name" value="MFS"/>
    <property type="match status" value="1"/>
</dbReference>
<accession>A0ABP3FAV5</accession>
<dbReference type="InterPro" id="IPR010290">
    <property type="entry name" value="TM_effector"/>
</dbReference>
<evidence type="ECO:0000313" key="11">
    <source>
        <dbReference type="Proteomes" id="UP001501867"/>
    </source>
</evidence>
<dbReference type="RefSeq" id="WP_344164535.1">
    <property type="nucleotide sequence ID" value="NZ_BAAABV010000023.1"/>
</dbReference>
<comment type="caution">
    <text evidence="10">The sequence shown here is derived from an EMBL/GenBank/DDBJ whole genome shotgun (WGS) entry which is preliminary data.</text>
</comment>
<dbReference type="PANTHER" id="PTHR23513:SF6">
    <property type="entry name" value="MAJOR FACILITATOR SUPERFAMILY ASSOCIATED DOMAIN-CONTAINING PROTEIN"/>
    <property type="match status" value="1"/>
</dbReference>
<dbReference type="CDD" id="cd06173">
    <property type="entry name" value="MFS_MefA_like"/>
    <property type="match status" value="1"/>
</dbReference>
<keyword evidence="6 7" id="KW-0472">Membrane</keyword>
<feature type="transmembrane region" description="Helical" evidence="7">
    <location>
        <begin position="372"/>
        <end position="391"/>
    </location>
</feature>
<evidence type="ECO:0000256" key="3">
    <source>
        <dbReference type="ARBA" id="ARBA00022475"/>
    </source>
</evidence>
<evidence type="ECO:0000256" key="1">
    <source>
        <dbReference type="ARBA" id="ARBA00004651"/>
    </source>
</evidence>
<evidence type="ECO:0000256" key="2">
    <source>
        <dbReference type="ARBA" id="ARBA00022448"/>
    </source>
</evidence>
<protein>
    <submittedName>
        <fullName evidence="10">MFS transporter</fullName>
    </submittedName>
</protein>
<dbReference type="Pfam" id="PF05977">
    <property type="entry name" value="MFS_3"/>
    <property type="match status" value="1"/>
</dbReference>
<evidence type="ECO:0000256" key="7">
    <source>
        <dbReference type="SAM" id="Phobius"/>
    </source>
</evidence>
<feature type="transmembrane region" description="Helical" evidence="7">
    <location>
        <begin position="282"/>
        <end position="301"/>
    </location>
</feature>
<name>A0ABP3FAV5_9ACTN</name>
<feature type="transmembrane region" description="Helical" evidence="7">
    <location>
        <begin position="218"/>
        <end position="240"/>
    </location>
</feature>
<feature type="domain" description="Major facilitator superfamily (MFS) profile" evidence="9">
    <location>
        <begin position="213"/>
        <end position="416"/>
    </location>
</feature>
<feature type="chain" id="PRO_5046138590" evidence="8">
    <location>
        <begin position="22"/>
        <end position="416"/>
    </location>
</feature>
<organism evidence="10 11">
    <name type="scientific">Streptomyces polychromogenes</name>
    <dbReference type="NCBI Taxonomy" id="67342"/>
    <lineage>
        <taxon>Bacteria</taxon>
        <taxon>Bacillati</taxon>
        <taxon>Actinomycetota</taxon>
        <taxon>Actinomycetes</taxon>
        <taxon>Kitasatosporales</taxon>
        <taxon>Streptomycetaceae</taxon>
        <taxon>Streptomyces</taxon>
    </lineage>
</organism>
<dbReference type="SUPFAM" id="SSF103473">
    <property type="entry name" value="MFS general substrate transporter"/>
    <property type="match status" value="1"/>
</dbReference>
<proteinExistence type="predicted"/>
<dbReference type="InterPro" id="IPR020846">
    <property type="entry name" value="MFS_dom"/>
</dbReference>
<evidence type="ECO:0000313" key="10">
    <source>
        <dbReference type="EMBL" id="GAA0307438.1"/>
    </source>
</evidence>
<dbReference type="EMBL" id="BAAABV010000023">
    <property type="protein sequence ID" value="GAA0307438.1"/>
    <property type="molecule type" value="Genomic_DNA"/>
</dbReference>
<comment type="subcellular location">
    <subcellularLocation>
        <location evidence="1">Cell membrane</location>
        <topology evidence="1">Multi-pass membrane protein</topology>
    </subcellularLocation>
</comment>